<dbReference type="InterPro" id="IPR000719">
    <property type="entry name" value="Prot_kinase_dom"/>
</dbReference>
<gene>
    <name evidence="11" type="ORF">MATL_G00075970</name>
</gene>
<comment type="catalytic activity">
    <reaction evidence="8">
        <text>L-seryl-[protein] + ATP = O-phospho-L-seryl-[protein] + ADP + H(+)</text>
        <dbReference type="Rhea" id="RHEA:17989"/>
        <dbReference type="Rhea" id="RHEA-COMP:9863"/>
        <dbReference type="Rhea" id="RHEA-COMP:11604"/>
        <dbReference type="ChEBI" id="CHEBI:15378"/>
        <dbReference type="ChEBI" id="CHEBI:29999"/>
        <dbReference type="ChEBI" id="CHEBI:30616"/>
        <dbReference type="ChEBI" id="CHEBI:83421"/>
        <dbReference type="ChEBI" id="CHEBI:456216"/>
        <dbReference type="EC" id="2.7.11.1"/>
    </reaction>
</comment>
<evidence type="ECO:0000256" key="9">
    <source>
        <dbReference type="SAM" id="MobiDB-lite"/>
    </source>
</evidence>
<reference evidence="11" key="1">
    <citation type="submission" date="2021-01" db="EMBL/GenBank/DDBJ databases">
        <authorList>
            <person name="Zahm M."/>
            <person name="Roques C."/>
            <person name="Cabau C."/>
            <person name="Klopp C."/>
            <person name="Donnadieu C."/>
            <person name="Jouanno E."/>
            <person name="Lampietro C."/>
            <person name="Louis A."/>
            <person name="Herpin A."/>
            <person name="Echchiki A."/>
            <person name="Berthelot C."/>
            <person name="Parey E."/>
            <person name="Roest-Crollius H."/>
            <person name="Braasch I."/>
            <person name="Postlethwait J."/>
            <person name="Bobe J."/>
            <person name="Montfort J."/>
            <person name="Bouchez O."/>
            <person name="Begum T."/>
            <person name="Mejri S."/>
            <person name="Adams A."/>
            <person name="Chen W.-J."/>
            <person name="Guiguen Y."/>
        </authorList>
    </citation>
    <scope>NUCLEOTIDE SEQUENCE</scope>
    <source>
        <strain evidence="11">YG-15Mar2019-1</strain>
        <tissue evidence="11">Brain</tissue>
    </source>
</reference>
<keyword evidence="3" id="KW-0808">Transferase</keyword>
<dbReference type="Proteomes" id="UP001046870">
    <property type="component" value="Chromosome 5"/>
</dbReference>
<feature type="compositionally biased region" description="Basic residues" evidence="9">
    <location>
        <begin position="153"/>
        <end position="166"/>
    </location>
</feature>
<sequence>MASTLIGTPYYMSPELLSNKPYNHKSDVWALGCCVYEMATLKHAFNAKDMNSLVYRIVEGKLPQMPSVYDPQLGELIKGMLSKKPEERPDVRHILRQPYIKRQILMFLEATKEKTATSRRKAANSKPNSSSSVVSANTNSKRPLQSPSDHNMRGKMKEKKHSKPLKGNKGVIEAPSTPMELPPKAPAQGILNSSGASLATISNVNLDIQPQEERGHRKTELPAPQPHLSNSDKYKPAEDRGAKKEDPFPPQLQDITAVSGISDRGDERVSDGSMMQDHTSQPEMRPLNEGKPVAESQLPPVNMDDKDDTVKLLQDLDRQSQPPELRESFNSTEKLLEPFVPVLVQKPSCHDLPPALSKEDEAPLQPPSSASEPSVSCQQRQSNRENMRGVQDRVNVICPRPLPPPPSEAFAIDARKKSRGHASKTKSVTSSSSSVCNSNDSSVTASQGRPLTARERRRLKQSQEENCYLVVPASRRVSCDVFSAEGQQADSQTASVCRSASDTAIKTNKLQGGLPLTPADEDECSSSTSSTDRSEGDCRERKSDTNDMHDLVQLMTQTLRMDSREPECQHDGPGSAPLPEFRLNRKYRDTLALHGKAKDDEEEEFRFREFPSDVTSGPAKIKRAIEHLRTDVVRGLGVKLLDRVLEIMEEDDEDKRELQLREQMGEDKYQAYAVMVRQLKFFEDVTFRE</sequence>
<evidence type="ECO:0000256" key="7">
    <source>
        <dbReference type="ARBA" id="ARBA00047899"/>
    </source>
</evidence>
<dbReference type="InterPro" id="IPR051131">
    <property type="entry name" value="NEK_Ser/Thr_kinase_NIMA"/>
</dbReference>
<dbReference type="GO" id="GO:0005524">
    <property type="term" value="F:ATP binding"/>
    <property type="evidence" value="ECO:0007669"/>
    <property type="project" value="UniProtKB-KW"/>
</dbReference>
<feature type="region of interest" description="Disordered" evidence="9">
    <location>
        <begin position="346"/>
        <end position="466"/>
    </location>
</feature>
<keyword evidence="2" id="KW-0723">Serine/threonine-protein kinase</keyword>
<dbReference type="InterPro" id="IPR011009">
    <property type="entry name" value="Kinase-like_dom_sf"/>
</dbReference>
<comment type="catalytic activity">
    <reaction evidence="7">
        <text>L-threonyl-[protein] + ATP = O-phospho-L-threonyl-[protein] + ADP + H(+)</text>
        <dbReference type="Rhea" id="RHEA:46608"/>
        <dbReference type="Rhea" id="RHEA-COMP:11060"/>
        <dbReference type="Rhea" id="RHEA-COMP:11605"/>
        <dbReference type="ChEBI" id="CHEBI:15378"/>
        <dbReference type="ChEBI" id="CHEBI:30013"/>
        <dbReference type="ChEBI" id="CHEBI:30616"/>
        <dbReference type="ChEBI" id="CHEBI:61977"/>
        <dbReference type="ChEBI" id="CHEBI:456216"/>
        <dbReference type="EC" id="2.7.11.1"/>
    </reaction>
</comment>
<feature type="compositionally biased region" description="Polar residues" evidence="9">
    <location>
        <begin position="367"/>
        <end position="381"/>
    </location>
</feature>
<evidence type="ECO:0000256" key="2">
    <source>
        <dbReference type="ARBA" id="ARBA00022527"/>
    </source>
</evidence>
<feature type="domain" description="Protein kinase" evidence="10">
    <location>
        <begin position="1"/>
        <end position="100"/>
    </location>
</feature>
<evidence type="ECO:0000313" key="11">
    <source>
        <dbReference type="EMBL" id="KAG7478019.1"/>
    </source>
</evidence>
<evidence type="ECO:0000256" key="4">
    <source>
        <dbReference type="ARBA" id="ARBA00022741"/>
    </source>
</evidence>
<dbReference type="PROSITE" id="PS50011">
    <property type="entry name" value="PROTEIN_KINASE_DOM"/>
    <property type="match status" value="1"/>
</dbReference>
<evidence type="ECO:0000256" key="6">
    <source>
        <dbReference type="ARBA" id="ARBA00022840"/>
    </source>
</evidence>
<dbReference type="GO" id="GO:0004674">
    <property type="term" value="F:protein serine/threonine kinase activity"/>
    <property type="evidence" value="ECO:0007669"/>
    <property type="project" value="UniProtKB-KW"/>
</dbReference>
<protein>
    <recommendedName>
        <fullName evidence="1">non-specific serine/threonine protein kinase</fullName>
        <ecNumber evidence="1">2.7.11.1</ecNumber>
    </recommendedName>
</protein>
<keyword evidence="4" id="KW-0547">Nucleotide-binding</keyword>
<dbReference type="OrthoDB" id="248923at2759"/>
<dbReference type="PANTHER" id="PTHR44899">
    <property type="entry name" value="CAMK FAMILY PROTEIN KINASE"/>
    <property type="match status" value="1"/>
</dbReference>
<keyword evidence="6" id="KW-0067">ATP-binding</keyword>
<keyword evidence="5" id="KW-0418">Kinase</keyword>
<evidence type="ECO:0000313" key="12">
    <source>
        <dbReference type="Proteomes" id="UP001046870"/>
    </source>
</evidence>
<dbReference type="SUPFAM" id="SSF56112">
    <property type="entry name" value="Protein kinase-like (PK-like)"/>
    <property type="match status" value="1"/>
</dbReference>
<feature type="compositionally biased region" description="Basic and acidic residues" evidence="9">
    <location>
        <begin position="532"/>
        <end position="544"/>
    </location>
</feature>
<proteinExistence type="predicted"/>
<feature type="compositionally biased region" description="Basic and acidic residues" evidence="9">
    <location>
        <begin position="382"/>
        <end position="391"/>
    </location>
</feature>
<organism evidence="11 12">
    <name type="scientific">Megalops atlanticus</name>
    <name type="common">Tarpon</name>
    <name type="synonym">Clupea gigantea</name>
    <dbReference type="NCBI Taxonomy" id="7932"/>
    <lineage>
        <taxon>Eukaryota</taxon>
        <taxon>Metazoa</taxon>
        <taxon>Chordata</taxon>
        <taxon>Craniata</taxon>
        <taxon>Vertebrata</taxon>
        <taxon>Euteleostomi</taxon>
        <taxon>Actinopterygii</taxon>
        <taxon>Neopterygii</taxon>
        <taxon>Teleostei</taxon>
        <taxon>Elopiformes</taxon>
        <taxon>Megalopidae</taxon>
        <taxon>Megalops</taxon>
    </lineage>
</organism>
<evidence type="ECO:0000256" key="3">
    <source>
        <dbReference type="ARBA" id="ARBA00022679"/>
    </source>
</evidence>
<evidence type="ECO:0000256" key="8">
    <source>
        <dbReference type="ARBA" id="ARBA00048679"/>
    </source>
</evidence>
<evidence type="ECO:0000256" key="1">
    <source>
        <dbReference type="ARBA" id="ARBA00012513"/>
    </source>
</evidence>
<feature type="compositionally biased region" description="Low complexity" evidence="9">
    <location>
        <begin position="425"/>
        <end position="444"/>
    </location>
</feature>
<dbReference type="Gene3D" id="1.10.510.10">
    <property type="entry name" value="Transferase(Phosphotransferase) domain 1"/>
    <property type="match status" value="1"/>
</dbReference>
<comment type="caution">
    <text evidence="11">The sequence shown here is derived from an EMBL/GenBank/DDBJ whole genome shotgun (WGS) entry which is preliminary data.</text>
</comment>
<dbReference type="SMART" id="SM00220">
    <property type="entry name" value="S_TKc"/>
    <property type="match status" value="1"/>
</dbReference>
<dbReference type="AlphaFoldDB" id="A0A9D3Q6C7"/>
<feature type="compositionally biased region" description="Low complexity" evidence="9">
    <location>
        <begin position="124"/>
        <end position="141"/>
    </location>
</feature>
<dbReference type="EC" id="2.7.11.1" evidence="1"/>
<name>A0A9D3Q6C7_MEGAT</name>
<dbReference type="Pfam" id="PF00069">
    <property type="entry name" value="Pkinase"/>
    <property type="match status" value="1"/>
</dbReference>
<evidence type="ECO:0000256" key="5">
    <source>
        <dbReference type="ARBA" id="ARBA00022777"/>
    </source>
</evidence>
<feature type="compositionally biased region" description="Basic and acidic residues" evidence="9">
    <location>
        <begin position="230"/>
        <end position="247"/>
    </location>
</feature>
<feature type="region of interest" description="Disordered" evidence="9">
    <location>
        <begin position="508"/>
        <end position="544"/>
    </location>
</feature>
<feature type="region of interest" description="Disordered" evidence="9">
    <location>
        <begin position="115"/>
        <end position="191"/>
    </location>
</feature>
<feature type="region of interest" description="Disordered" evidence="9">
    <location>
        <begin position="212"/>
        <end position="331"/>
    </location>
</feature>
<dbReference type="EMBL" id="JAFDVH010000005">
    <property type="protein sequence ID" value="KAG7478019.1"/>
    <property type="molecule type" value="Genomic_DNA"/>
</dbReference>
<keyword evidence="12" id="KW-1185">Reference proteome</keyword>
<evidence type="ECO:0000259" key="10">
    <source>
        <dbReference type="PROSITE" id="PS50011"/>
    </source>
</evidence>
<accession>A0A9D3Q6C7</accession>
<feature type="compositionally biased region" description="Basic and acidic residues" evidence="9">
    <location>
        <begin position="308"/>
        <end position="318"/>
    </location>
</feature>